<dbReference type="EMBL" id="WIUZ02000018">
    <property type="protein sequence ID" value="KAF9779701.1"/>
    <property type="molecule type" value="Genomic_DNA"/>
</dbReference>
<evidence type="ECO:0000313" key="3">
    <source>
        <dbReference type="Proteomes" id="UP000736335"/>
    </source>
</evidence>
<organism evidence="2 3">
    <name type="scientific">Thelephora terrestris</name>
    <dbReference type="NCBI Taxonomy" id="56493"/>
    <lineage>
        <taxon>Eukaryota</taxon>
        <taxon>Fungi</taxon>
        <taxon>Dikarya</taxon>
        <taxon>Basidiomycota</taxon>
        <taxon>Agaricomycotina</taxon>
        <taxon>Agaricomycetes</taxon>
        <taxon>Thelephorales</taxon>
        <taxon>Thelephoraceae</taxon>
        <taxon>Thelephora</taxon>
    </lineage>
</organism>
<dbReference type="OrthoDB" id="3306396at2759"/>
<dbReference type="Proteomes" id="UP000736335">
    <property type="component" value="Unassembled WGS sequence"/>
</dbReference>
<dbReference type="AlphaFoldDB" id="A0A9P6H580"/>
<sequence length="373" mass="42121">MAPKSKKPPPTPAAKVDPKASRAGWKTGEQLEWMLTHWSKYLNHQNEKSLERFWPHIYHGWHTKWPITPSSEAVALYGSRKEAVLVLRMEINTDLRLDQGEKRKLAPVQFYCTYAWNKGLGDIVIKRWNVQKSSYMSTDDEDPAADTIQSPASRSHIPINFKIKIAKEQYDLLTPAQRKHIDNLREAELKKQYRPIPDISDETERVEKLLIHQRNQPSVAGSMLRILKNLEDQAGGIAVLMVGHINPADGFTTFQGYCQGKTSEDLDFLDFCGDEWDITLKWFREWGMTVFGELDTKRRAMFLLPPDNQGSTSSASRPEGSDAIVTNQLPETLLGFGGSADGPVGEPSTAPHLHVSETMQAVQLWLSTLLALT</sequence>
<gene>
    <name evidence="2" type="ORF">BJ322DRAFT_1024142</name>
</gene>
<comment type="caution">
    <text evidence="2">The sequence shown here is derived from an EMBL/GenBank/DDBJ whole genome shotgun (WGS) entry which is preliminary data.</text>
</comment>
<reference evidence="2" key="1">
    <citation type="journal article" date="2020" name="Nat. Commun.">
        <title>Large-scale genome sequencing of mycorrhizal fungi provides insights into the early evolution of symbiotic traits.</title>
        <authorList>
            <person name="Miyauchi S."/>
            <person name="Kiss E."/>
            <person name="Kuo A."/>
            <person name="Drula E."/>
            <person name="Kohler A."/>
            <person name="Sanchez-Garcia M."/>
            <person name="Morin E."/>
            <person name="Andreopoulos B."/>
            <person name="Barry K.W."/>
            <person name="Bonito G."/>
            <person name="Buee M."/>
            <person name="Carver A."/>
            <person name="Chen C."/>
            <person name="Cichocki N."/>
            <person name="Clum A."/>
            <person name="Culley D."/>
            <person name="Crous P.W."/>
            <person name="Fauchery L."/>
            <person name="Girlanda M."/>
            <person name="Hayes R.D."/>
            <person name="Keri Z."/>
            <person name="LaButti K."/>
            <person name="Lipzen A."/>
            <person name="Lombard V."/>
            <person name="Magnuson J."/>
            <person name="Maillard F."/>
            <person name="Murat C."/>
            <person name="Nolan M."/>
            <person name="Ohm R.A."/>
            <person name="Pangilinan J."/>
            <person name="Pereira M.F."/>
            <person name="Perotto S."/>
            <person name="Peter M."/>
            <person name="Pfister S."/>
            <person name="Riley R."/>
            <person name="Sitrit Y."/>
            <person name="Stielow J.B."/>
            <person name="Szollosi G."/>
            <person name="Zifcakova L."/>
            <person name="Stursova M."/>
            <person name="Spatafora J.W."/>
            <person name="Tedersoo L."/>
            <person name="Vaario L.M."/>
            <person name="Yamada A."/>
            <person name="Yan M."/>
            <person name="Wang P."/>
            <person name="Xu J."/>
            <person name="Bruns T."/>
            <person name="Baldrian P."/>
            <person name="Vilgalys R."/>
            <person name="Dunand C."/>
            <person name="Henrissat B."/>
            <person name="Grigoriev I.V."/>
            <person name="Hibbett D."/>
            <person name="Nagy L.G."/>
            <person name="Martin F.M."/>
        </authorList>
    </citation>
    <scope>NUCLEOTIDE SEQUENCE</scope>
    <source>
        <strain evidence="2">UH-Tt-Lm1</strain>
    </source>
</reference>
<keyword evidence="3" id="KW-1185">Reference proteome</keyword>
<accession>A0A9P6H580</accession>
<feature type="region of interest" description="Disordered" evidence="1">
    <location>
        <begin position="1"/>
        <end position="22"/>
    </location>
</feature>
<reference evidence="2" key="2">
    <citation type="submission" date="2020-11" db="EMBL/GenBank/DDBJ databases">
        <authorList>
            <consortium name="DOE Joint Genome Institute"/>
            <person name="Kuo A."/>
            <person name="Miyauchi S."/>
            <person name="Kiss E."/>
            <person name="Drula E."/>
            <person name="Kohler A."/>
            <person name="Sanchez-Garcia M."/>
            <person name="Andreopoulos B."/>
            <person name="Barry K.W."/>
            <person name="Bonito G."/>
            <person name="Buee M."/>
            <person name="Carver A."/>
            <person name="Chen C."/>
            <person name="Cichocki N."/>
            <person name="Clum A."/>
            <person name="Culley D."/>
            <person name="Crous P.W."/>
            <person name="Fauchery L."/>
            <person name="Girlanda M."/>
            <person name="Hayes R."/>
            <person name="Keri Z."/>
            <person name="Labutti K."/>
            <person name="Lipzen A."/>
            <person name="Lombard V."/>
            <person name="Magnuson J."/>
            <person name="Maillard F."/>
            <person name="Morin E."/>
            <person name="Murat C."/>
            <person name="Nolan M."/>
            <person name="Ohm R."/>
            <person name="Pangilinan J."/>
            <person name="Pereira M."/>
            <person name="Perotto S."/>
            <person name="Peter M."/>
            <person name="Riley R."/>
            <person name="Sitrit Y."/>
            <person name="Stielow B."/>
            <person name="Szollosi G."/>
            <person name="Zifcakova L."/>
            <person name="Stursova M."/>
            <person name="Spatafora J.W."/>
            <person name="Tedersoo L."/>
            <person name="Vaario L.-M."/>
            <person name="Yamada A."/>
            <person name="Yan M."/>
            <person name="Wang P."/>
            <person name="Xu J."/>
            <person name="Bruns T."/>
            <person name="Baldrian P."/>
            <person name="Vilgalys R."/>
            <person name="Henrissat B."/>
            <person name="Grigoriev I.V."/>
            <person name="Hibbett D."/>
            <person name="Nagy L.G."/>
            <person name="Martin F.M."/>
        </authorList>
    </citation>
    <scope>NUCLEOTIDE SEQUENCE</scope>
    <source>
        <strain evidence="2">UH-Tt-Lm1</strain>
    </source>
</reference>
<evidence type="ECO:0000256" key="1">
    <source>
        <dbReference type="SAM" id="MobiDB-lite"/>
    </source>
</evidence>
<evidence type="ECO:0000313" key="2">
    <source>
        <dbReference type="EMBL" id="KAF9779701.1"/>
    </source>
</evidence>
<proteinExistence type="predicted"/>
<name>A0A9P6H580_9AGAM</name>
<protein>
    <submittedName>
        <fullName evidence="2">Uncharacterized protein</fullName>
    </submittedName>
</protein>